<organism evidence="7 8">
    <name type="scientific">Ignelater luminosus</name>
    <name type="common">Cucubano</name>
    <name type="synonym">Pyrophorus luminosus</name>
    <dbReference type="NCBI Taxonomy" id="2038154"/>
    <lineage>
        <taxon>Eukaryota</taxon>
        <taxon>Metazoa</taxon>
        <taxon>Ecdysozoa</taxon>
        <taxon>Arthropoda</taxon>
        <taxon>Hexapoda</taxon>
        <taxon>Insecta</taxon>
        <taxon>Pterygota</taxon>
        <taxon>Neoptera</taxon>
        <taxon>Endopterygota</taxon>
        <taxon>Coleoptera</taxon>
        <taxon>Polyphaga</taxon>
        <taxon>Elateriformia</taxon>
        <taxon>Elateroidea</taxon>
        <taxon>Elateridae</taxon>
        <taxon>Agrypninae</taxon>
        <taxon>Pyrophorini</taxon>
        <taxon>Ignelater</taxon>
    </lineage>
</organism>
<dbReference type="AlphaFoldDB" id="A0A8K0DGS5"/>
<evidence type="ECO:0000256" key="4">
    <source>
        <dbReference type="ARBA" id="ARBA00023136"/>
    </source>
</evidence>
<dbReference type="GO" id="GO:0009966">
    <property type="term" value="P:regulation of signal transduction"/>
    <property type="evidence" value="ECO:0007669"/>
    <property type="project" value="TreeGrafter"/>
</dbReference>
<accession>A0A8K0DGS5</accession>
<dbReference type="InterPro" id="IPR016024">
    <property type="entry name" value="ARM-type_fold"/>
</dbReference>
<dbReference type="InterPro" id="IPR011993">
    <property type="entry name" value="PH-like_dom_sf"/>
</dbReference>
<reference evidence="7" key="1">
    <citation type="submission" date="2019-08" db="EMBL/GenBank/DDBJ databases">
        <title>The genome of the North American firefly Photinus pyralis.</title>
        <authorList>
            <consortium name="Photinus pyralis genome working group"/>
            <person name="Fallon T.R."/>
            <person name="Sander Lower S.E."/>
            <person name="Weng J.-K."/>
        </authorList>
    </citation>
    <scope>NUCLEOTIDE SEQUENCE</scope>
    <source>
        <strain evidence="7">TRF0915ILg1</strain>
        <tissue evidence="7">Whole body</tissue>
    </source>
</reference>
<feature type="domain" description="PH" evidence="6">
    <location>
        <begin position="841"/>
        <end position="936"/>
    </location>
</feature>
<evidence type="ECO:0000313" key="7">
    <source>
        <dbReference type="EMBL" id="KAF2903257.1"/>
    </source>
</evidence>
<proteinExistence type="inferred from homology"/>
<keyword evidence="4" id="KW-0472">Membrane</keyword>
<dbReference type="GO" id="GO:0010314">
    <property type="term" value="F:phosphatidylinositol-5-phosphate binding"/>
    <property type="evidence" value="ECO:0007669"/>
    <property type="project" value="TreeGrafter"/>
</dbReference>
<dbReference type="Gene3D" id="2.30.29.30">
    <property type="entry name" value="Pleckstrin-homology domain (PH domain)/Phosphotyrosine-binding domain (PTB)"/>
    <property type="match status" value="1"/>
</dbReference>
<comment type="subcellular location">
    <subcellularLocation>
        <location evidence="1">Cell membrane</location>
        <topology evidence="1">Peripheral membrane protein</topology>
        <orientation evidence="1">Cytoplasmic side</orientation>
    </subcellularLocation>
</comment>
<dbReference type="SUPFAM" id="SSF50729">
    <property type="entry name" value="PH domain-like"/>
    <property type="match status" value="1"/>
</dbReference>
<comment type="caution">
    <text evidence="7">The sequence shown here is derived from an EMBL/GenBank/DDBJ whole genome shotgun (WGS) entry which is preliminary data.</text>
</comment>
<evidence type="ECO:0000256" key="2">
    <source>
        <dbReference type="ARBA" id="ARBA00010187"/>
    </source>
</evidence>
<feature type="compositionally biased region" description="Polar residues" evidence="5">
    <location>
        <begin position="422"/>
        <end position="439"/>
    </location>
</feature>
<evidence type="ECO:0000256" key="1">
    <source>
        <dbReference type="ARBA" id="ARBA00004413"/>
    </source>
</evidence>
<dbReference type="PROSITE" id="PS50003">
    <property type="entry name" value="PH_DOMAIN"/>
    <property type="match status" value="1"/>
</dbReference>
<evidence type="ECO:0000256" key="3">
    <source>
        <dbReference type="ARBA" id="ARBA00022475"/>
    </source>
</evidence>
<name>A0A8K0DGS5_IGNLU</name>
<sequence length="962" mass="104927">MTLNKEANNTCKMHELFMQVLKNRDLSRAGDLFSVPDSEIVNDLTLVLNEITSIASLPDYAHNDNDQSVVEICVTRVTSCIRETGSAEQHCDALVNLLESCLHHNLQLSSRDEDPPHAKISSDIISCIFLNYSKKSVMQRALPVAVKFLHKGNKELSRNMASYLSLAAIEHASLLSPHVQPIMDSIISGNYPLCRVLAQIYEVSPEPLQGHAMALVSLLPHCDNQEKLALLHLFSLIAKDNPTLLEASVPQLCEYLNSSVTAAPTLQVFFNMAEKKPALLADHVNALKLAAQRYPHTVCLAAQVISAVGKLSKDRAQDALNFVLEYLPKADRGSQSTLLREATLLCSSYPILFTDKVLAGVRQRHHTSTNQINHTHTSNQNQNNQVTSGGVTIVKVGGNTQATPTSQGGGGGGYTRRAKLGNSRSTGRLTSNNNHQSMTRINIAGSSVGGLHKSMTRLSSSQQINVPVPPVAVPTPPPLSNNVVVTNNNKWGISNTRVSSGGVTVTTISPPRIPRPHSQGPLTLLTSTVSNHSSQVTINPVQVGSSHISNINASNSVTVSSVYNGPISSGQVSVLTNTSGSNNLMMQMIPVGSGNINQVSINDSSHNHNGNLLGSGHVNISGPSTVTTRRANNTSVTIVNANQSAASQRMSVFEPYPMRDTVQHFCEKHLDKIKAYMNKVSAKIPPPAKCTIEERRHKKLAKLHFACQARGEHCLYSRTFFIMRTRNPRIWIHLMFIALQARSPHALSSRDASVTSLKHCWDMLKCENKTFMTLVTSAFPCSKDQDILLNELRNSGFFDVFQLCPGTIGGSSDQLEGGAKWGCFLCAHPERAIGFLRGDTQPVIEGQLKEKKGKWKLFRRWRTRYFTLSGAHLSIRGSSGGESIDVNQIRSVKVSRGSRNIPKAFEIFTGNQSLILKPKDGKNAEEWVQCLSIVVAHSHAKELPAKSNSLPARGMCASRTAI</sequence>
<comment type="similarity">
    <text evidence="2">Belongs to the MELT/VEPH family.</text>
</comment>
<dbReference type="EMBL" id="VTPC01001072">
    <property type="protein sequence ID" value="KAF2903257.1"/>
    <property type="molecule type" value="Genomic_DNA"/>
</dbReference>
<dbReference type="SUPFAM" id="SSF48371">
    <property type="entry name" value="ARM repeat"/>
    <property type="match status" value="1"/>
</dbReference>
<evidence type="ECO:0000259" key="6">
    <source>
        <dbReference type="PROSITE" id="PS50003"/>
    </source>
</evidence>
<gene>
    <name evidence="7" type="ORF">ILUMI_02933</name>
</gene>
<dbReference type="Pfam" id="PF00169">
    <property type="entry name" value="PH"/>
    <property type="match status" value="1"/>
</dbReference>
<dbReference type="OrthoDB" id="5869902at2759"/>
<evidence type="ECO:0000256" key="5">
    <source>
        <dbReference type="SAM" id="MobiDB-lite"/>
    </source>
</evidence>
<evidence type="ECO:0000313" key="8">
    <source>
        <dbReference type="Proteomes" id="UP000801492"/>
    </source>
</evidence>
<dbReference type="PANTHER" id="PTHR21630:SF10">
    <property type="entry name" value="VENTRICULAR ZONE-EXPRESSED PH DOMAIN-CONTAINING PROTEIN HOMOLOG 1"/>
    <property type="match status" value="1"/>
</dbReference>
<dbReference type="PANTHER" id="PTHR21630">
    <property type="entry name" value="VEPH-A/MELTED"/>
    <property type="match status" value="1"/>
</dbReference>
<feature type="compositionally biased region" description="Low complexity" evidence="5">
    <location>
        <begin position="368"/>
        <end position="385"/>
    </location>
</feature>
<dbReference type="InterPro" id="IPR001849">
    <property type="entry name" value="PH_domain"/>
</dbReference>
<feature type="region of interest" description="Disordered" evidence="5">
    <location>
        <begin position="365"/>
        <end position="439"/>
    </location>
</feature>
<keyword evidence="3" id="KW-1003">Cell membrane</keyword>
<dbReference type="CDD" id="cd01264">
    <property type="entry name" value="PH_MELT_VEPH1"/>
    <property type="match status" value="1"/>
</dbReference>
<protein>
    <recommendedName>
        <fullName evidence="6">PH domain-containing protein</fullName>
    </recommendedName>
</protein>
<dbReference type="Proteomes" id="UP000801492">
    <property type="component" value="Unassembled WGS sequence"/>
</dbReference>
<dbReference type="InterPro" id="IPR039888">
    <property type="entry name" value="Melted-like"/>
</dbReference>
<keyword evidence="8" id="KW-1185">Reference proteome</keyword>
<dbReference type="GO" id="GO:0005886">
    <property type="term" value="C:plasma membrane"/>
    <property type="evidence" value="ECO:0007669"/>
    <property type="project" value="UniProtKB-SubCell"/>
</dbReference>
<dbReference type="SMART" id="SM00233">
    <property type="entry name" value="PH"/>
    <property type="match status" value="1"/>
</dbReference>